<name>A0A6P4YNC4_BRABE</name>
<gene>
    <name evidence="2" type="primary">LOC109471112</name>
</gene>
<accession>A0A6P4YNC4</accession>
<dbReference type="AlphaFoldDB" id="A0A6P4YNC4"/>
<keyword evidence="1" id="KW-1185">Reference proteome</keyword>
<dbReference type="GeneID" id="109471112"/>
<evidence type="ECO:0000313" key="2">
    <source>
        <dbReference type="RefSeq" id="XP_019625893.1"/>
    </source>
</evidence>
<sequence length="513" mass="58061">MWHHSFMCKPIFFQSLPSDDLETEEIHLPDESVPPQEERKYLVFHSALLQLFSLCLLCGSGKQKLRLETIGSFLSITQICTLCEHVRTWSSQPFIRNTPAGNLLISAAVLFAGAIPQQALNVFACLRLHCISARTFFRHQRMTLHLAIKNVWSRKQEGMFAALHEGGQALILGGDGRADSPGHSAKYGSYTLMDLRTKKILTLQLVQSNEVGSSNAMEKEGLARAIDFIRRNCTLQIGKIVTDRHLQIAKWIRENLPETCHLYDIWHIAKGLRKKLSALAKQKECEVVGDWTNSIVNHLYWCSTTTREGAGDLVEGKWLSLDNHLHNVHSGHSEAFPQCAHGPLRRQWLKPNTKASVKLSAIITKKSLLKDIRKLSPKYQTAHLEAFHSTINHFAPKWAAFFYMGMLSRLHLAALHHNENCGRGQARNKDGERIYKIRYKKFKKSCTVQAVQGSCTFDYVTELTEEAVRLCEEAIVDDDLMEIPPTLTSTSGADRLNKEAAIQAHRTRFSIDE</sequence>
<protein>
    <submittedName>
        <fullName evidence="2">Uncharacterized protein LOC109471112 isoform X1</fullName>
    </submittedName>
</protein>
<proteinExistence type="predicted"/>
<reference evidence="2" key="1">
    <citation type="submission" date="2025-08" db="UniProtKB">
        <authorList>
            <consortium name="RefSeq"/>
        </authorList>
    </citation>
    <scope>IDENTIFICATION</scope>
    <source>
        <tissue evidence="2">Gonad</tissue>
    </source>
</reference>
<evidence type="ECO:0000313" key="1">
    <source>
        <dbReference type="Proteomes" id="UP000515135"/>
    </source>
</evidence>
<dbReference type="KEGG" id="bbel:109471112"/>
<dbReference type="OrthoDB" id="10015739at2759"/>
<dbReference type="PANTHER" id="PTHR31751">
    <property type="entry name" value="SI:CH211-108C17.2-RELATED-RELATED"/>
    <property type="match status" value="1"/>
</dbReference>
<dbReference type="PANTHER" id="PTHR31751:SF42">
    <property type="entry name" value="PROTEIN CBG10204"/>
    <property type="match status" value="1"/>
</dbReference>
<dbReference type="RefSeq" id="XP_019625893.1">
    <property type="nucleotide sequence ID" value="XM_019770334.1"/>
</dbReference>
<dbReference type="Proteomes" id="UP000515135">
    <property type="component" value="Unplaced"/>
</dbReference>
<organism evidence="1 2">
    <name type="scientific">Branchiostoma belcheri</name>
    <name type="common">Amphioxus</name>
    <dbReference type="NCBI Taxonomy" id="7741"/>
    <lineage>
        <taxon>Eukaryota</taxon>
        <taxon>Metazoa</taxon>
        <taxon>Chordata</taxon>
        <taxon>Cephalochordata</taxon>
        <taxon>Leptocardii</taxon>
        <taxon>Amphioxiformes</taxon>
        <taxon>Branchiostomatidae</taxon>
        <taxon>Branchiostoma</taxon>
    </lineage>
</organism>